<name>A0A0H2M9J0_9PROT</name>
<dbReference type="AlphaFoldDB" id="A0A0H2M9J0"/>
<accession>A0A0H2M9J0</accession>
<gene>
    <name evidence="1" type="ORF">WH96_20905</name>
</gene>
<organism evidence="1 2">
    <name type="scientific">Kiloniella spongiae</name>
    <dbReference type="NCBI Taxonomy" id="1489064"/>
    <lineage>
        <taxon>Bacteria</taxon>
        <taxon>Pseudomonadati</taxon>
        <taxon>Pseudomonadota</taxon>
        <taxon>Alphaproteobacteria</taxon>
        <taxon>Rhodospirillales</taxon>
        <taxon>Kiloniellaceae</taxon>
        <taxon>Kiloniella</taxon>
    </lineage>
</organism>
<sequence length="174" mass="18614">MGVKSAILPLNAIFPPNLFQYDLKSAAANIKDQLLANLHLNLNLPTLRFTGMPSAIALKNASFKVTAPKLQGQSTREIYAGITGTLEAKISNQPLDFNFYILAEKPGSEPKPITLRGDTKSSLNFASFRAFTLNGLNLIAEKSGNGWSVSLDAQSKLNNKDIDVSASVPPAGPS</sequence>
<keyword evidence="2" id="KW-1185">Reference proteome</keyword>
<comment type="caution">
    <text evidence="1">The sequence shown here is derived from an EMBL/GenBank/DDBJ whole genome shotgun (WGS) entry which is preliminary data.</text>
</comment>
<evidence type="ECO:0000313" key="2">
    <source>
        <dbReference type="Proteomes" id="UP000035444"/>
    </source>
</evidence>
<dbReference type="Proteomes" id="UP000035444">
    <property type="component" value="Unassembled WGS sequence"/>
</dbReference>
<proteinExistence type="predicted"/>
<feature type="non-terminal residue" evidence="1">
    <location>
        <position position="174"/>
    </location>
</feature>
<protein>
    <submittedName>
        <fullName evidence="1">Uncharacterized protein</fullName>
    </submittedName>
</protein>
<dbReference type="EMBL" id="LAQL01000064">
    <property type="protein sequence ID" value="KLN58836.1"/>
    <property type="molecule type" value="Genomic_DNA"/>
</dbReference>
<evidence type="ECO:0000313" key="1">
    <source>
        <dbReference type="EMBL" id="KLN58836.1"/>
    </source>
</evidence>
<reference evidence="1 2" key="1">
    <citation type="submission" date="2015-03" db="EMBL/GenBank/DDBJ databases">
        <title>Genome Sequence of Kiloniella spongiae MEBiC09566, isolated from a marine sponge.</title>
        <authorList>
            <person name="Shao Z."/>
            <person name="Wang L."/>
            <person name="Li X."/>
        </authorList>
    </citation>
    <scope>NUCLEOTIDE SEQUENCE [LARGE SCALE GENOMIC DNA]</scope>
    <source>
        <strain evidence="1 2">MEBiC09566</strain>
    </source>
</reference>